<gene>
    <name evidence="1" type="ORF">AMECASPLE_003432</name>
</gene>
<comment type="caution">
    <text evidence="1">The sequence shown here is derived from an EMBL/GenBank/DDBJ whole genome shotgun (WGS) entry which is preliminary data.</text>
</comment>
<name>A0ABV0ZUS9_9TELE</name>
<dbReference type="Proteomes" id="UP001469553">
    <property type="component" value="Unassembled WGS sequence"/>
</dbReference>
<reference evidence="1 2" key="1">
    <citation type="submission" date="2021-06" db="EMBL/GenBank/DDBJ databases">
        <authorList>
            <person name="Palmer J.M."/>
        </authorList>
    </citation>
    <scope>NUCLEOTIDE SEQUENCE [LARGE SCALE GENOMIC DNA]</scope>
    <source>
        <strain evidence="1 2">AS_MEX2019</strain>
        <tissue evidence="1">Muscle</tissue>
    </source>
</reference>
<accession>A0ABV0ZUS9</accession>
<dbReference type="EMBL" id="JAHRIP010075371">
    <property type="protein sequence ID" value="MEQ2309910.1"/>
    <property type="molecule type" value="Genomic_DNA"/>
</dbReference>
<evidence type="ECO:0000313" key="2">
    <source>
        <dbReference type="Proteomes" id="UP001469553"/>
    </source>
</evidence>
<organism evidence="1 2">
    <name type="scientific">Ameca splendens</name>
    <dbReference type="NCBI Taxonomy" id="208324"/>
    <lineage>
        <taxon>Eukaryota</taxon>
        <taxon>Metazoa</taxon>
        <taxon>Chordata</taxon>
        <taxon>Craniata</taxon>
        <taxon>Vertebrata</taxon>
        <taxon>Euteleostomi</taxon>
        <taxon>Actinopterygii</taxon>
        <taxon>Neopterygii</taxon>
        <taxon>Teleostei</taxon>
        <taxon>Neoteleostei</taxon>
        <taxon>Acanthomorphata</taxon>
        <taxon>Ovalentaria</taxon>
        <taxon>Atherinomorphae</taxon>
        <taxon>Cyprinodontiformes</taxon>
        <taxon>Goodeidae</taxon>
        <taxon>Ameca</taxon>
    </lineage>
</organism>
<protein>
    <submittedName>
        <fullName evidence="1">Uncharacterized protein</fullName>
    </submittedName>
</protein>
<evidence type="ECO:0000313" key="1">
    <source>
        <dbReference type="EMBL" id="MEQ2309910.1"/>
    </source>
</evidence>
<proteinExistence type="predicted"/>
<sequence length="121" mass="13804">MSCFDQKNNRIPCQNCQELSPNRLMTNCPVELTSPNIMSCSKCSRFCSEQVKKLSPSTLFVHFVNGSIYIKVEMKVTSMAAVQVCHITQVKAAEIVFTNSGHKWKNKRDKNYHKYESIHTG</sequence>
<keyword evidence="2" id="KW-1185">Reference proteome</keyword>